<reference evidence="2" key="1">
    <citation type="submission" date="2019-10" db="EMBL/GenBank/DDBJ databases">
        <authorList>
            <person name="Nor Muhammad N."/>
        </authorList>
    </citation>
    <scope>NUCLEOTIDE SEQUENCE</scope>
</reference>
<accession>A0A5K1JYV0</accession>
<dbReference type="AlphaFoldDB" id="A0A5K1JYV0"/>
<evidence type="ECO:0000259" key="1">
    <source>
        <dbReference type="Pfam" id="PF06974"/>
    </source>
</evidence>
<sequence>MLITIPRTPVPAVLTNIPGPSKVITWSDVEVSKWSALPPQAGAGTMGIGIMSYAGGISIAVSADLVPGSEGVAHKICEGFERRFELYVARAKAVLEHQD</sequence>
<proteinExistence type="predicted"/>
<dbReference type="EMBL" id="LR726611">
    <property type="protein sequence ID" value="VWO97924.1"/>
    <property type="molecule type" value="Genomic_DNA"/>
</dbReference>
<dbReference type="InterPro" id="IPR009721">
    <property type="entry name" value="O-acyltransferase_WSD1_C"/>
</dbReference>
<organism evidence="2">
    <name type="scientific">Ganoderma boninense</name>
    <dbReference type="NCBI Taxonomy" id="34458"/>
    <lineage>
        <taxon>Eukaryota</taxon>
        <taxon>Fungi</taxon>
        <taxon>Dikarya</taxon>
        <taxon>Basidiomycota</taxon>
        <taxon>Agaricomycotina</taxon>
        <taxon>Agaricomycetes</taxon>
        <taxon>Polyporales</taxon>
        <taxon>Polyporaceae</taxon>
        <taxon>Ganoderma</taxon>
    </lineage>
</organism>
<dbReference type="Pfam" id="PF06974">
    <property type="entry name" value="WS_DGAT_C"/>
    <property type="match status" value="1"/>
</dbReference>
<protein>
    <recommendedName>
        <fullName evidence="1">O-acyltransferase WSD1 C-terminal domain-containing protein</fullName>
    </recommendedName>
</protein>
<evidence type="ECO:0000313" key="2">
    <source>
        <dbReference type="EMBL" id="VWO97924.1"/>
    </source>
</evidence>
<gene>
    <name evidence="2" type="primary">W7LT88</name>
</gene>
<name>A0A5K1JYV0_9APHY</name>
<feature type="domain" description="O-acyltransferase WSD1 C-terminal" evidence="1">
    <location>
        <begin position="11"/>
        <end position="85"/>
    </location>
</feature>